<gene>
    <name evidence="1" type="ORF">BOLFYP28_04349</name>
</gene>
<reference evidence="1" key="1">
    <citation type="submission" date="2019-11" db="EMBL/GenBank/DDBJ databases">
        <authorList>
            <person name="Feng L."/>
        </authorList>
    </citation>
    <scope>NUCLEOTIDE SEQUENCE</scope>
    <source>
        <strain evidence="1">BovatusLFYP28</strain>
    </source>
</reference>
<accession>A0A6N2XFV5</accession>
<proteinExistence type="predicted"/>
<dbReference type="EMBL" id="CACRTD010000069">
    <property type="protein sequence ID" value="VYT53085.1"/>
    <property type="molecule type" value="Genomic_DNA"/>
</dbReference>
<dbReference type="AlphaFoldDB" id="A0A6N2XFV5"/>
<protein>
    <submittedName>
        <fullName evidence="1">Uncharacterized protein</fullName>
    </submittedName>
</protein>
<organism evidence="1">
    <name type="scientific">Bacteroides ovatus</name>
    <dbReference type="NCBI Taxonomy" id="28116"/>
    <lineage>
        <taxon>Bacteria</taxon>
        <taxon>Pseudomonadati</taxon>
        <taxon>Bacteroidota</taxon>
        <taxon>Bacteroidia</taxon>
        <taxon>Bacteroidales</taxon>
        <taxon>Bacteroidaceae</taxon>
        <taxon>Bacteroides</taxon>
    </lineage>
</organism>
<evidence type="ECO:0000313" key="1">
    <source>
        <dbReference type="EMBL" id="VYT53085.1"/>
    </source>
</evidence>
<name>A0A6N2XFV5_BACOV</name>
<sequence>MDEVVPVCFQRSLQTVDLRVGLFRAVRTHRHFVQKRVDVFEDTGLVVQARTPLLHLFGVKMVNGLLDAEGAHEACAPVPSAHHNLHNHVPAIGHDEVPQPRVMTLHHISPVALRLAVVVILPGQERLVVRTQLAVAVIIVNRPFHTVPCADKHVLRKLVHAEVELHVQIVGNQVGKVEILPGLFPERFALPFGGRELVAVVLIVHPLERMGFRTVNHILARSRFLHTTVDKTHHAVGSLVHLVIYVTLA</sequence>